<evidence type="ECO:0000256" key="18">
    <source>
        <dbReference type="PROSITE-ProRule" id="PRU00657"/>
    </source>
</evidence>
<dbReference type="GO" id="GO:0005524">
    <property type="term" value="F:ATP binding"/>
    <property type="evidence" value="ECO:0007669"/>
    <property type="project" value="UniProtKB-KW"/>
</dbReference>
<dbReference type="GO" id="GO:0004386">
    <property type="term" value="F:helicase activity"/>
    <property type="evidence" value="ECO:0007669"/>
    <property type="project" value="UniProtKB-KW"/>
</dbReference>
<dbReference type="InterPro" id="IPR000999">
    <property type="entry name" value="RNase_III_dom"/>
</dbReference>
<evidence type="ECO:0000256" key="3">
    <source>
        <dbReference type="ARBA" id="ARBA00020797"/>
    </source>
</evidence>
<dbReference type="PANTHER" id="PTHR14950:SF62">
    <property type="entry name" value="DICER-LIKE PROTEIN 1"/>
    <property type="match status" value="1"/>
</dbReference>
<dbReference type="InterPro" id="IPR056755">
    <property type="entry name" value="DSRM_2"/>
</dbReference>
<dbReference type="RefSeq" id="XP_056499358.1">
    <property type="nucleotide sequence ID" value="XM_056645917.1"/>
</dbReference>
<dbReference type="SUPFAM" id="SSF52540">
    <property type="entry name" value="P-loop containing nucleoside triphosphate hydrolases"/>
    <property type="match status" value="1"/>
</dbReference>
<evidence type="ECO:0000259" key="20">
    <source>
        <dbReference type="PROSITE" id="PS50137"/>
    </source>
</evidence>
<dbReference type="InterPro" id="IPR014001">
    <property type="entry name" value="Helicase_ATP-bd"/>
</dbReference>
<accession>A0A9W9NVU3</accession>
<dbReference type="PROSITE" id="PS50142">
    <property type="entry name" value="RNASE_3_2"/>
    <property type="match status" value="2"/>
</dbReference>
<dbReference type="GO" id="GO:0004525">
    <property type="term" value="F:ribonuclease III activity"/>
    <property type="evidence" value="ECO:0007669"/>
    <property type="project" value="InterPro"/>
</dbReference>
<evidence type="ECO:0000256" key="19">
    <source>
        <dbReference type="SAM" id="MobiDB-lite"/>
    </source>
</evidence>
<dbReference type="PROSITE" id="PS51327">
    <property type="entry name" value="DICER_DSRBF"/>
    <property type="match status" value="1"/>
</dbReference>
<dbReference type="Pfam" id="PF04851">
    <property type="entry name" value="ResIII"/>
    <property type="match status" value="1"/>
</dbReference>
<dbReference type="Pfam" id="PF00636">
    <property type="entry name" value="Ribonuclease_3"/>
    <property type="match status" value="2"/>
</dbReference>
<dbReference type="Pfam" id="PF00271">
    <property type="entry name" value="Helicase_C"/>
    <property type="match status" value="1"/>
</dbReference>
<dbReference type="InterPro" id="IPR014720">
    <property type="entry name" value="dsRBD_dom"/>
</dbReference>
<dbReference type="PROSITE" id="PS51192">
    <property type="entry name" value="HELICASE_ATP_BIND_1"/>
    <property type="match status" value="1"/>
</dbReference>
<feature type="compositionally biased region" description="Polar residues" evidence="19">
    <location>
        <begin position="13"/>
        <end position="35"/>
    </location>
</feature>
<dbReference type="InterPro" id="IPR005034">
    <property type="entry name" value="Dicer_dimerisation"/>
</dbReference>
<keyword evidence="13 18" id="KW-0694">RNA-binding</keyword>
<dbReference type="InterPro" id="IPR027417">
    <property type="entry name" value="P-loop_NTPase"/>
</dbReference>
<dbReference type="Pfam" id="PF24995">
    <property type="entry name" value="DSRM_2"/>
    <property type="match status" value="1"/>
</dbReference>
<keyword evidence="10" id="KW-0862">Zinc</keyword>
<reference evidence="26" key="1">
    <citation type="submission" date="2022-11" db="EMBL/GenBank/DDBJ databases">
        <authorList>
            <person name="Petersen C."/>
        </authorList>
    </citation>
    <scope>NUCLEOTIDE SEQUENCE</scope>
    <source>
        <strain evidence="26">IBT 23319</strain>
    </source>
</reference>
<comment type="cofactor">
    <cofactor evidence="2">
        <name>Mg(2+)</name>
        <dbReference type="ChEBI" id="CHEBI:18420"/>
    </cofactor>
</comment>
<evidence type="ECO:0000256" key="9">
    <source>
        <dbReference type="ARBA" id="ARBA00022806"/>
    </source>
</evidence>
<name>A0A9W9NVU3_PENCI</name>
<evidence type="ECO:0000259" key="23">
    <source>
        <dbReference type="PROSITE" id="PS51192"/>
    </source>
</evidence>
<dbReference type="InterPro" id="IPR036389">
    <property type="entry name" value="RNase_III_sf"/>
</dbReference>
<comment type="similarity">
    <text evidence="17 18">Belongs to the helicase family. Dicer subfamily.</text>
</comment>
<dbReference type="GO" id="GO:0003723">
    <property type="term" value="F:RNA binding"/>
    <property type="evidence" value="ECO:0007669"/>
    <property type="project" value="UniProtKB-UniRule"/>
</dbReference>
<keyword evidence="4" id="KW-0930">Antiviral protein</keyword>
<evidence type="ECO:0000259" key="25">
    <source>
        <dbReference type="PROSITE" id="PS51327"/>
    </source>
</evidence>
<gene>
    <name evidence="26" type="ORF">N7469_006999</name>
</gene>
<comment type="cofactor">
    <cofactor evidence="1">
        <name>Mn(2+)</name>
        <dbReference type="ChEBI" id="CHEBI:29035"/>
    </cofactor>
</comment>
<evidence type="ECO:0000259" key="22">
    <source>
        <dbReference type="PROSITE" id="PS50821"/>
    </source>
</evidence>
<keyword evidence="27" id="KW-1185">Reference proteome</keyword>
<dbReference type="GO" id="GO:0050688">
    <property type="term" value="P:regulation of defense response to virus"/>
    <property type="evidence" value="ECO:0007669"/>
    <property type="project" value="UniProtKB-KW"/>
</dbReference>
<evidence type="ECO:0000313" key="26">
    <source>
        <dbReference type="EMBL" id="KAJ5226993.1"/>
    </source>
</evidence>
<feature type="domain" description="Helicase C-terminal" evidence="24">
    <location>
        <begin position="432"/>
        <end position="608"/>
    </location>
</feature>
<keyword evidence="7" id="KW-0547">Nucleotide-binding</keyword>
<feature type="domain" description="Dicer dsRNA-binding fold" evidence="25">
    <location>
        <begin position="640"/>
        <end position="730"/>
    </location>
</feature>
<dbReference type="PANTHER" id="PTHR14950">
    <property type="entry name" value="DICER-RELATED"/>
    <property type="match status" value="1"/>
</dbReference>
<evidence type="ECO:0000256" key="7">
    <source>
        <dbReference type="ARBA" id="ARBA00022741"/>
    </source>
</evidence>
<evidence type="ECO:0000256" key="15">
    <source>
        <dbReference type="ARBA" id="ARBA00023211"/>
    </source>
</evidence>
<dbReference type="PROSITE" id="PS00517">
    <property type="entry name" value="RNASE_3_1"/>
    <property type="match status" value="2"/>
</dbReference>
<feature type="domain" description="Helicase ATP-binding" evidence="23">
    <location>
        <begin position="95"/>
        <end position="296"/>
    </location>
</feature>
<evidence type="ECO:0000313" key="27">
    <source>
        <dbReference type="Proteomes" id="UP001147733"/>
    </source>
</evidence>
<evidence type="ECO:0000256" key="5">
    <source>
        <dbReference type="ARBA" id="ARBA00022723"/>
    </source>
</evidence>
<sequence>MASAQETDDPENHSGNSESDNDQKPCQASAQSREVQNAQFQALLDRFAFDSNNKMGAKVRETANRPDSELAIPSLLAKHDPNPGNLDPRPYQIELFERAKLQNTIAVLDTGSGKTLIAVLLLKEILRRELIDRGSGKDPRIAFFLVDSVTLVFQQAAVLRNNIDQNVGHFYGSMGVDLWERETWDTHFKNNLVIVCTAEILHKCLLNGFVKIGQINLLIFDEAHHTKKDHPYARLVQYPMLLRYEENLIDPFRSIIRDSYLRSKPSERPRIFGMTASPIDAKGSITDAARKLEALLDSKIATTTNLTALLRAVRRPKEEFWTYPRLGKPFETTLYQLLKDKFGDLKVLLPVFRFAWTASTELGPWCADYVWTHALADKVIPRLEARINRISGSEVDTSEDTEKDIKRVREAAKIVKDYMFKSPKEQGQLSPKVELLLRQLTQQFSRSEGKKCIVFTKKRSTAKALTRLCEIWNIPNLRPGMLVGVRKEDVTGTVTFRDQFLVLIKFRQGEVNCLFATSVAEEGLDIPDCNLILDMTLKLLKNARFNLYRTLIQYIQSRGRARHAESTYAIMVEHSNQEHQKRLQEVKEGEVLMRAFFDGLPKDRFLHGDEDICNKDMQCQEGKRTYTISSSGAKLTYPHAVDVLARFAHSLRYENEVSTDISYFVVPTGGKFICEIILPEKSPIRGVTGRSESKKLTAKQSAAFDLCLILRKNQLLDDHFSSVYHRRLPAMRNAKLAIVSKKTNSYTMRCKPLVWTLEKKSNPGTVYGTVIAFAPSKPLVREHGSLVILTREVIPEFPPFPVFLEHDKEAQIHTVRLELALQITLEELEHLTAFTVSVFSDLFQKSFEEDSKKFPYWFAPAKIVTGKVSADSDPRHMIDWDILKFVHDNREIFWTKEIDKQSLVGKFIYDPWDGRKRYFTMALDHSLHPSDPPPDWAPRRRWMENIMNYSTSLSKNSRPKFLDKCDWSQPVFRAECISYRRNFLDKATDAEKADKTQCSICIEPLRISPIPLLTVTSCLAVPAIITRMESYMIVQEGIQLIGLDMRLDYALEAMTKDSDNTEEHRSLQVHMQRGMGKNYERLEFLGDSYLKMATSISLFCQNPDDDEYDYHVNRMCLICNKNMFNVATKIKLYEYIRSRGFSRHSWYPPGIQLLRGRDYMRHLVTESTHNLAEKTIADVCEALIGASLLSGGPKSRFDMATKAVTVFVGSDNHMATCWNDYRQSYSKPPYQLKVSDGSERDLSQKIFEKMGYRFTYPRLLRSAFTHPSYPQAYAKVPCYQRLEFLGDALLDMVCVEYLYRKYPDKDPQWLTEHKMAMVSNKFLGALAAKLGFHKHLQHFSTPIQTSVASYIEDIEVAEEESSGAKDYWLGTKDAPKCLPDMIEAYIAAMFVDSDFNYEVVEAFFTMHIKPFFEDMSLYDTFANRHPTTYLYHQLTEIQGCTNYCLKAGEISGGDGDQSRVLAAVLIHGEAIAQEVGVSSRYAKVRASERALEVIEGMLPTDFCLRFHCDCRRSSSGRGMKTEDIGTAI</sequence>
<feature type="domain" description="DRBM" evidence="20">
    <location>
        <begin position="1413"/>
        <end position="1496"/>
    </location>
</feature>
<dbReference type="OrthoDB" id="416741at2759"/>
<dbReference type="GO" id="GO:0046872">
    <property type="term" value="F:metal ion binding"/>
    <property type="evidence" value="ECO:0007669"/>
    <property type="project" value="UniProtKB-KW"/>
</dbReference>
<dbReference type="CDD" id="cd00593">
    <property type="entry name" value="RIBOc"/>
    <property type="match status" value="2"/>
</dbReference>
<keyword evidence="9 26" id="KW-0347">Helicase</keyword>
<dbReference type="PROSITE" id="PS50137">
    <property type="entry name" value="DS_RBD"/>
    <property type="match status" value="1"/>
</dbReference>
<dbReference type="SMART" id="SM00487">
    <property type="entry name" value="DEXDc"/>
    <property type="match status" value="1"/>
</dbReference>
<keyword evidence="6" id="KW-0677">Repeat</keyword>
<dbReference type="GO" id="GO:0005634">
    <property type="term" value="C:nucleus"/>
    <property type="evidence" value="ECO:0007669"/>
    <property type="project" value="TreeGrafter"/>
</dbReference>
<comment type="function">
    <text evidence="16">Dicer-like endonuclease involved in cleaving double-stranded RNA in the RNA interference (RNAi) pathway. Produces 21 to 25 bp dsRNAs (siRNAs) which target the selective destruction of homologous RNAs leading to sequence-specific suppression of gene expression, called post-transcriptional gene silencing (PTGS). Part of a broad host defense response against viral infection and transposons.</text>
</comment>
<dbReference type="EMBL" id="JAPQKT010000006">
    <property type="protein sequence ID" value="KAJ5226993.1"/>
    <property type="molecule type" value="Genomic_DNA"/>
</dbReference>
<dbReference type="GO" id="GO:0030422">
    <property type="term" value="P:siRNA processing"/>
    <property type="evidence" value="ECO:0007669"/>
    <property type="project" value="TreeGrafter"/>
</dbReference>
<evidence type="ECO:0000256" key="6">
    <source>
        <dbReference type="ARBA" id="ARBA00022737"/>
    </source>
</evidence>
<protein>
    <recommendedName>
        <fullName evidence="3">Dicer-like protein 1</fullName>
    </recommendedName>
</protein>
<reference evidence="26" key="2">
    <citation type="journal article" date="2023" name="IMA Fungus">
        <title>Comparative genomic study of the Penicillium genus elucidates a diverse pangenome and 15 lateral gene transfer events.</title>
        <authorList>
            <person name="Petersen C."/>
            <person name="Sorensen T."/>
            <person name="Nielsen M.R."/>
            <person name="Sondergaard T.E."/>
            <person name="Sorensen J.L."/>
            <person name="Fitzpatrick D.A."/>
            <person name="Frisvad J.C."/>
            <person name="Nielsen K.L."/>
        </authorList>
    </citation>
    <scope>NUCLEOTIDE SEQUENCE</scope>
    <source>
        <strain evidence="26">IBT 23319</strain>
    </source>
</reference>
<dbReference type="Gene3D" id="1.10.1520.10">
    <property type="entry name" value="Ribonuclease III domain"/>
    <property type="match status" value="2"/>
</dbReference>
<dbReference type="Pfam" id="PF03368">
    <property type="entry name" value="Dicer_dimer"/>
    <property type="match status" value="1"/>
</dbReference>
<comment type="caution">
    <text evidence="26">The sequence shown here is derived from an EMBL/GenBank/DDBJ whole genome shotgun (WGS) entry which is preliminary data.</text>
</comment>
<organism evidence="26 27">
    <name type="scientific">Penicillium citrinum</name>
    <dbReference type="NCBI Taxonomy" id="5077"/>
    <lineage>
        <taxon>Eukaryota</taxon>
        <taxon>Fungi</taxon>
        <taxon>Dikarya</taxon>
        <taxon>Ascomycota</taxon>
        <taxon>Pezizomycotina</taxon>
        <taxon>Eurotiomycetes</taxon>
        <taxon>Eurotiomycetidae</taxon>
        <taxon>Eurotiales</taxon>
        <taxon>Aspergillaceae</taxon>
        <taxon>Penicillium</taxon>
    </lineage>
</organism>
<keyword evidence="12" id="KW-0460">Magnesium</keyword>
<proteinExistence type="inferred from homology"/>
<feature type="domain" description="RNase III" evidence="21">
    <location>
        <begin position="1040"/>
        <end position="1192"/>
    </location>
</feature>
<keyword evidence="5" id="KW-0479">Metal-binding</keyword>
<keyword evidence="8" id="KW-0378">Hydrolase</keyword>
<dbReference type="InterPro" id="IPR001650">
    <property type="entry name" value="Helicase_C-like"/>
</dbReference>
<dbReference type="GeneID" id="81385084"/>
<evidence type="ECO:0000259" key="21">
    <source>
        <dbReference type="PROSITE" id="PS50142"/>
    </source>
</evidence>
<dbReference type="Gene3D" id="3.40.50.300">
    <property type="entry name" value="P-loop containing nucleotide triphosphate hydrolases"/>
    <property type="match status" value="2"/>
</dbReference>
<dbReference type="SUPFAM" id="SSF69065">
    <property type="entry name" value="RNase III domain-like"/>
    <property type="match status" value="2"/>
</dbReference>
<dbReference type="InterPro" id="IPR006935">
    <property type="entry name" value="Helicase/UvrB_N"/>
</dbReference>
<keyword evidence="15" id="KW-0464">Manganese</keyword>
<feature type="domain" description="RNase III" evidence="21">
    <location>
        <begin position="1243"/>
        <end position="1394"/>
    </location>
</feature>
<evidence type="ECO:0000256" key="16">
    <source>
        <dbReference type="ARBA" id="ARBA00025403"/>
    </source>
</evidence>
<evidence type="ECO:0000256" key="12">
    <source>
        <dbReference type="ARBA" id="ARBA00022842"/>
    </source>
</evidence>
<evidence type="ECO:0000256" key="17">
    <source>
        <dbReference type="ARBA" id="ARBA00035116"/>
    </source>
</evidence>
<dbReference type="SMART" id="SM00490">
    <property type="entry name" value="HELICc"/>
    <property type="match status" value="1"/>
</dbReference>
<evidence type="ECO:0000256" key="14">
    <source>
        <dbReference type="ARBA" id="ARBA00023118"/>
    </source>
</evidence>
<dbReference type="InterPro" id="IPR003100">
    <property type="entry name" value="PAZ_dom"/>
</dbReference>
<evidence type="ECO:0000256" key="11">
    <source>
        <dbReference type="ARBA" id="ARBA00022840"/>
    </source>
</evidence>
<dbReference type="CDD" id="cd18034">
    <property type="entry name" value="DEXHc_dicer"/>
    <property type="match status" value="1"/>
</dbReference>
<evidence type="ECO:0000256" key="8">
    <source>
        <dbReference type="ARBA" id="ARBA00022801"/>
    </source>
</evidence>
<feature type="region of interest" description="Disordered" evidence="19">
    <location>
        <begin position="1"/>
        <end position="35"/>
    </location>
</feature>
<dbReference type="Proteomes" id="UP001147733">
    <property type="component" value="Unassembled WGS sequence"/>
</dbReference>
<dbReference type="PROSITE" id="PS50821">
    <property type="entry name" value="PAZ"/>
    <property type="match status" value="1"/>
</dbReference>
<evidence type="ECO:0000256" key="2">
    <source>
        <dbReference type="ARBA" id="ARBA00001946"/>
    </source>
</evidence>
<dbReference type="Gene3D" id="3.30.160.380">
    <property type="entry name" value="Dicer dimerisation domain"/>
    <property type="match status" value="1"/>
</dbReference>
<dbReference type="InterPro" id="IPR038248">
    <property type="entry name" value="Dicer_dimer_sf"/>
</dbReference>
<keyword evidence="14" id="KW-0051">Antiviral defense</keyword>
<dbReference type="GO" id="GO:0005737">
    <property type="term" value="C:cytoplasm"/>
    <property type="evidence" value="ECO:0007669"/>
    <property type="project" value="TreeGrafter"/>
</dbReference>
<dbReference type="GO" id="GO:0051607">
    <property type="term" value="P:defense response to virus"/>
    <property type="evidence" value="ECO:0007669"/>
    <property type="project" value="UniProtKB-KW"/>
</dbReference>
<dbReference type="SMART" id="SM00535">
    <property type="entry name" value="RIBOc"/>
    <property type="match status" value="2"/>
</dbReference>
<keyword evidence="11" id="KW-0067">ATP-binding</keyword>
<evidence type="ECO:0000256" key="10">
    <source>
        <dbReference type="ARBA" id="ARBA00022833"/>
    </source>
</evidence>
<evidence type="ECO:0000256" key="4">
    <source>
        <dbReference type="ARBA" id="ARBA00022721"/>
    </source>
</evidence>
<evidence type="ECO:0000259" key="24">
    <source>
        <dbReference type="PROSITE" id="PS51194"/>
    </source>
</evidence>
<dbReference type="FunFam" id="1.10.1520.10:FF:000015">
    <property type="entry name" value="Dicer-like protein 1"/>
    <property type="match status" value="1"/>
</dbReference>
<evidence type="ECO:0000256" key="1">
    <source>
        <dbReference type="ARBA" id="ARBA00001936"/>
    </source>
</evidence>
<dbReference type="FunFam" id="1.10.1520.10:FF:000026">
    <property type="entry name" value="Dicer-like protein 1"/>
    <property type="match status" value="1"/>
</dbReference>
<feature type="domain" description="PAZ" evidence="22">
    <location>
        <begin position="881"/>
        <end position="1009"/>
    </location>
</feature>
<dbReference type="PROSITE" id="PS51194">
    <property type="entry name" value="HELICASE_CTER"/>
    <property type="match status" value="1"/>
</dbReference>
<evidence type="ECO:0000256" key="13">
    <source>
        <dbReference type="ARBA" id="ARBA00022884"/>
    </source>
</evidence>
<dbReference type="GO" id="GO:0003677">
    <property type="term" value="F:DNA binding"/>
    <property type="evidence" value="ECO:0007669"/>
    <property type="project" value="InterPro"/>
</dbReference>